<dbReference type="STRING" id="1855383.SAMN05216548_10874"/>
<dbReference type="Pfam" id="PF03969">
    <property type="entry name" value="AFG1_ATPase"/>
    <property type="match status" value="1"/>
</dbReference>
<accession>A0A1H9JCA2</accession>
<dbReference type="SUPFAM" id="SSF52540">
    <property type="entry name" value="P-loop containing nucleoside triphosphate hydrolases"/>
    <property type="match status" value="1"/>
</dbReference>
<name>A0A1H9JCA2_9HYPH</name>
<dbReference type="GO" id="GO:0005524">
    <property type="term" value="F:ATP binding"/>
    <property type="evidence" value="ECO:0007669"/>
    <property type="project" value="UniProtKB-KW"/>
</dbReference>
<dbReference type="NCBIfam" id="NF040713">
    <property type="entry name" value="ZapE"/>
    <property type="match status" value="1"/>
</dbReference>
<keyword evidence="3" id="KW-0131">Cell cycle</keyword>
<evidence type="ECO:0000256" key="2">
    <source>
        <dbReference type="ARBA" id="ARBA00022840"/>
    </source>
</evidence>
<reference evidence="3 4" key="1">
    <citation type="submission" date="2016-10" db="EMBL/GenBank/DDBJ databases">
        <authorList>
            <person name="de Groot N.N."/>
        </authorList>
    </citation>
    <scope>NUCLEOTIDE SEQUENCE [LARGE SCALE GENOMIC DNA]</scope>
    <source>
        <strain evidence="3 4">A52C2</strain>
    </source>
</reference>
<keyword evidence="3" id="KW-0132">Cell division</keyword>
<keyword evidence="1" id="KW-0547">Nucleotide-binding</keyword>
<dbReference type="InterPro" id="IPR005654">
    <property type="entry name" value="ATPase_AFG1-like"/>
</dbReference>
<evidence type="ECO:0000313" key="4">
    <source>
        <dbReference type="Proteomes" id="UP000199647"/>
    </source>
</evidence>
<dbReference type="OrthoDB" id="9774491at2"/>
<dbReference type="GO" id="GO:0005737">
    <property type="term" value="C:cytoplasm"/>
    <property type="evidence" value="ECO:0007669"/>
    <property type="project" value="TreeGrafter"/>
</dbReference>
<protein>
    <submittedName>
        <fullName evidence="3">Cell division protein ZapE</fullName>
    </submittedName>
</protein>
<dbReference type="GO" id="GO:0051301">
    <property type="term" value="P:cell division"/>
    <property type="evidence" value="ECO:0007669"/>
    <property type="project" value="UniProtKB-KW"/>
</dbReference>
<dbReference type="GO" id="GO:0016887">
    <property type="term" value="F:ATP hydrolysis activity"/>
    <property type="evidence" value="ECO:0007669"/>
    <property type="project" value="InterPro"/>
</dbReference>
<dbReference type="PANTHER" id="PTHR12169:SF6">
    <property type="entry name" value="AFG1-LIKE ATPASE"/>
    <property type="match status" value="1"/>
</dbReference>
<keyword evidence="2" id="KW-0067">ATP-binding</keyword>
<dbReference type="InterPro" id="IPR027417">
    <property type="entry name" value="P-loop_NTPase"/>
</dbReference>
<dbReference type="Proteomes" id="UP000199647">
    <property type="component" value="Unassembled WGS sequence"/>
</dbReference>
<dbReference type="Gene3D" id="3.40.50.300">
    <property type="entry name" value="P-loop containing nucleotide triphosphate hydrolases"/>
    <property type="match status" value="1"/>
</dbReference>
<proteinExistence type="predicted"/>
<gene>
    <name evidence="3" type="ORF">SAMN05216548_10874</name>
</gene>
<keyword evidence="4" id="KW-1185">Reference proteome</keyword>
<dbReference type="RefSeq" id="WP_092496846.1">
    <property type="nucleotide sequence ID" value="NZ_FOFG01000008.1"/>
</dbReference>
<dbReference type="PANTHER" id="PTHR12169">
    <property type="entry name" value="ATPASE N2B"/>
    <property type="match status" value="1"/>
</dbReference>
<dbReference type="AlphaFoldDB" id="A0A1H9JCA2"/>
<evidence type="ECO:0000313" key="3">
    <source>
        <dbReference type="EMBL" id="SEQ84490.1"/>
    </source>
</evidence>
<evidence type="ECO:0000256" key="1">
    <source>
        <dbReference type="ARBA" id="ARBA00022741"/>
    </source>
</evidence>
<sequence>MRDTVEGRYEALAQQGAIEPDPAQRGLVRELDALLNRFDDCQERKKGALGWLFSRHPDPIRGLYIWGSVGRGKTLLMDLFFEIAPEKQKRRVHFHAFMSEVHGRIFRYRQKMKANEGMAADPIPVIAGEIVAETNLLCFDEFSVTDIADAMILGRLFEQLFKSGVVIVATSNVVPDELYKGGLNRALFLPFIDLVREHMDVFHLTSPKDFRVEKGRSDPLYITAGTAEDAECRMRGFFKKLTGCTRGTPRELINKGHPIEVPEAVGGVALFRFEDLCARPLGASDYLEIARNYHTLLLSDVPVLDETRRNEAKRFINLVDTLYDTHTKLIISAAAEPNDLWEGSQGTENFEFARTASRLTEMRSEQYFNTGHAVDAPARAEAKSCA</sequence>
<organism evidence="3 4">
    <name type="scientific">Faunimonas pinastri</name>
    <dbReference type="NCBI Taxonomy" id="1855383"/>
    <lineage>
        <taxon>Bacteria</taxon>
        <taxon>Pseudomonadati</taxon>
        <taxon>Pseudomonadota</taxon>
        <taxon>Alphaproteobacteria</taxon>
        <taxon>Hyphomicrobiales</taxon>
        <taxon>Afifellaceae</taxon>
        <taxon>Faunimonas</taxon>
    </lineage>
</organism>
<dbReference type="EMBL" id="FOFG01000008">
    <property type="protein sequence ID" value="SEQ84490.1"/>
    <property type="molecule type" value="Genomic_DNA"/>
</dbReference>